<dbReference type="Gene3D" id="3.40.50.1820">
    <property type="entry name" value="alpha/beta hydrolase"/>
    <property type="match status" value="2"/>
</dbReference>
<dbReference type="InterPro" id="IPR029058">
    <property type="entry name" value="AB_hydrolase_fold"/>
</dbReference>
<evidence type="ECO:0000313" key="2">
    <source>
        <dbReference type="EMBL" id="PRZ42504.1"/>
    </source>
</evidence>
<sequence>MDSPGWFGPPDRALFGWLCVPDTEEASLGVLLCASVGEEEHNAHETFRELAYALATQGIASLRFDYHGTGDSMGSWTDPGRVEAWIGSVQTAHESLREIGVSKVAAVGMRFGASLVTAATQRGLIDLDALVLWDPCGGKSLLREGQARRPSQREPAAGAADTPGYLYSPDTSRDMRELSVASLPPGDIASRLLVLTRDDRPTPRALRRRLDGGDTEWGPAVGQEDLLDLPMTDNAVPMESLGRIVLWLQEIARHPPQHLRARLTQKLTLSADEEGRLLTERVVSLGRIGLFGVVTEPARLRRAPTVVLINVANDRHVGPGRRWVDYARLWAVQGFRVLRMDQSGAGDSPCHEGQRFGVLYAREWLGDMPEALRSEELAGSPVVLISLCSGAYSAMETAFQEHVAAIYAINVILHATVTSKASDLHDSRRVAARPPIAPILRLYAARPRLAALLWRMYRQVTVWNAPMAAVSALTRKGTDVILVVSPNDGRHFTESAYWTAFHTWRMRRSGRYRMLRSAEIDHPLMTQEGQNCAMSAISADLLSRFPVRPEGVPEQDAPDSYRKQLGLGRQLT</sequence>
<feature type="region of interest" description="Disordered" evidence="1">
    <location>
        <begin position="142"/>
        <end position="168"/>
    </location>
</feature>
<evidence type="ECO:0000313" key="3">
    <source>
        <dbReference type="Proteomes" id="UP000237752"/>
    </source>
</evidence>
<organism evidence="2 3">
    <name type="scientific">Antricoccus suffuscus</name>
    <dbReference type="NCBI Taxonomy" id="1629062"/>
    <lineage>
        <taxon>Bacteria</taxon>
        <taxon>Bacillati</taxon>
        <taxon>Actinomycetota</taxon>
        <taxon>Actinomycetes</taxon>
        <taxon>Geodermatophilales</taxon>
        <taxon>Antricoccaceae</taxon>
        <taxon>Antricoccus</taxon>
    </lineage>
</organism>
<feature type="region of interest" description="Disordered" evidence="1">
    <location>
        <begin position="548"/>
        <end position="572"/>
    </location>
</feature>
<protein>
    <recommendedName>
        <fullName evidence="4">Serine aminopeptidase S33 family</fullName>
    </recommendedName>
</protein>
<evidence type="ECO:0008006" key="4">
    <source>
        <dbReference type="Google" id="ProtNLM"/>
    </source>
</evidence>
<comment type="caution">
    <text evidence="2">The sequence shown here is derived from an EMBL/GenBank/DDBJ whole genome shotgun (WGS) entry which is preliminary data.</text>
</comment>
<keyword evidence="3" id="KW-1185">Reference proteome</keyword>
<accession>A0A2T1A1U4</accession>
<dbReference type="SUPFAM" id="SSF53474">
    <property type="entry name" value="alpha/beta-Hydrolases"/>
    <property type="match status" value="2"/>
</dbReference>
<dbReference type="EMBL" id="PVUE01000005">
    <property type="protein sequence ID" value="PRZ42504.1"/>
    <property type="molecule type" value="Genomic_DNA"/>
</dbReference>
<proteinExistence type="predicted"/>
<reference evidence="2 3" key="1">
    <citation type="submission" date="2018-03" db="EMBL/GenBank/DDBJ databases">
        <title>Genomic Encyclopedia of Archaeal and Bacterial Type Strains, Phase II (KMG-II): from individual species to whole genera.</title>
        <authorList>
            <person name="Goeker M."/>
        </authorList>
    </citation>
    <scope>NUCLEOTIDE SEQUENCE [LARGE SCALE GENOMIC DNA]</scope>
    <source>
        <strain evidence="2 3">DSM 100065</strain>
    </source>
</reference>
<evidence type="ECO:0000256" key="1">
    <source>
        <dbReference type="SAM" id="MobiDB-lite"/>
    </source>
</evidence>
<gene>
    <name evidence="2" type="ORF">CLV47_105126</name>
</gene>
<name>A0A2T1A1U4_9ACTN</name>
<dbReference type="Proteomes" id="UP000237752">
    <property type="component" value="Unassembled WGS sequence"/>
</dbReference>
<dbReference type="AlphaFoldDB" id="A0A2T1A1U4"/>